<dbReference type="Proteomes" id="UP000285710">
    <property type="component" value="Unassembled WGS sequence"/>
</dbReference>
<keyword evidence="3" id="KW-1185">Reference proteome</keyword>
<reference evidence="2 3" key="2">
    <citation type="submission" date="2019-01" db="EMBL/GenBank/DDBJ databases">
        <authorList>
            <person name="Li Y."/>
        </authorList>
    </citation>
    <scope>NUCLEOTIDE SEQUENCE [LARGE SCALE GENOMIC DNA]</scope>
    <source>
        <strain evidence="2 3">2D-5</strain>
    </source>
</reference>
<evidence type="ECO:0000313" key="3">
    <source>
        <dbReference type="Proteomes" id="UP000285710"/>
    </source>
</evidence>
<feature type="transmembrane region" description="Helical" evidence="1">
    <location>
        <begin position="37"/>
        <end position="54"/>
    </location>
</feature>
<dbReference type="AlphaFoldDB" id="A0A443IX09"/>
<evidence type="ECO:0000313" key="2">
    <source>
        <dbReference type="EMBL" id="RWR12713.1"/>
    </source>
</evidence>
<dbReference type="RefSeq" id="WP_128269474.1">
    <property type="nucleotide sequence ID" value="NZ_SAUW01000007.1"/>
</dbReference>
<protein>
    <submittedName>
        <fullName evidence="2">Uncharacterized protein</fullName>
    </submittedName>
</protein>
<feature type="transmembrane region" description="Helical" evidence="1">
    <location>
        <begin position="147"/>
        <end position="170"/>
    </location>
</feature>
<evidence type="ECO:0000256" key="1">
    <source>
        <dbReference type="SAM" id="Phobius"/>
    </source>
</evidence>
<keyword evidence="1" id="KW-0472">Membrane</keyword>
<sequence>MRYLRWLGLAILVASLPLSLFLPDWTSWENGPIEDAQTLVLLIGGITALAYAARGQGRQRLIWLAVVPVWFAMCARELSWGAVFLPPMGMTGHGPQFSASQLWYKPYIKPALLALLILSVASFAKGGGFGIFARLFSHRLFPVRDIVAFVVAMLASAAAEGHMGLSLGSWGEAQVIEEMAELAAYVFLLSAQARVHAAVPAVDRLRAAERDLSRA</sequence>
<gene>
    <name evidence="2" type="ORF">D2T33_08355</name>
</gene>
<comment type="caution">
    <text evidence="2">The sequence shown here is derived from an EMBL/GenBank/DDBJ whole genome shotgun (WGS) entry which is preliminary data.</text>
</comment>
<accession>A0A443IX09</accession>
<keyword evidence="1" id="KW-0812">Transmembrane</keyword>
<proteinExistence type="predicted"/>
<feature type="transmembrane region" description="Helical" evidence="1">
    <location>
        <begin position="111"/>
        <end position="135"/>
    </location>
</feature>
<organism evidence="2 3">
    <name type="scientific">Paenirhodobacter populi</name>
    <dbReference type="NCBI Taxonomy" id="2306993"/>
    <lineage>
        <taxon>Bacteria</taxon>
        <taxon>Pseudomonadati</taxon>
        <taxon>Pseudomonadota</taxon>
        <taxon>Alphaproteobacteria</taxon>
        <taxon>Rhodobacterales</taxon>
        <taxon>Rhodobacter group</taxon>
        <taxon>Paenirhodobacter</taxon>
    </lineage>
</organism>
<keyword evidence="1" id="KW-1133">Transmembrane helix</keyword>
<name>A0A443IX09_9RHOB</name>
<dbReference type="EMBL" id="SAUW01000007">
    <property type="protein sequence ID" value="RWR12713.1"/>
    <property type="molecule type" value="Genomic_DNA"/>
</dbReference>
<feature type="transmembrane region" description="Helical" evidence="1">
    <location>
        <begin position="61"/>
        <end position="85"/>
    </location>
</feature>
<reference evidence="2 3" key="1">
    <citation type="submission" date="2019-01" db="EMBL/GenBank/DDBJ databases">
        <title>Sinorhodobacter populi sp. nov. isolated from the symptomatic bark tissue of Populus euramericana canker.</title>
        <authorList>
            <person name="Xu G."/>
        </authorList>
    </citation>
    <scope>NUCLEOTIDE SEQUENCE [LARGE SCALE GENOMIC DNA]</scope>
    <source>
        <strain evidence="2 3">2D-5</strain>
    </source>
</reference>